<dbReference type="RefSeq" id="WP_128384670.1">
    <property type="nucleotide sequence ID" value="NZ_CP035033.1"/>
</dbReference>
<organism evidence="1 2">
    <name type="scientific">Hydrogenovibrio thermophilus</name>
    <dbReference type="NCBI Taxonomy" id="265883"/>
    <lineage>
        <taxon>Bacteria</taxon>
        <taxon>Pseudomonadati</taxon>
        <taxon>Pseudomonadota</taxon>
        <taxon>Gammaproteobacteria</taxon>
        <taxon>Thiotrichales</taxon>
        <taxon>Piscirickettsiaceae</taxon>
        <taxon>Hydrogenovibrio</taxon>
    </lineage>
</organism>
<name>A0A410H2E6_9GAMM</name>
<dbReference type="EMBL" id="CP035033">
    <property type="protein sequence ID" value="QAB15084.1"/>
    <property type="molecule type" value="Genomic_DNA"/>
</dbReference>
<dbReference type="Proteomes" id="UP000285478">
    <property type="component" value="Chromosome"/>
</dbReference>
<proteinExistence type="predicted"/>
<accession>A0A410H2E6</accession>
<gene>
    <name evidence="1" type="ORF">EPV75_05065</name>
</gene>
<dbReference type="InterPro" id="IPR036291">
    <property type="entry name" value="NAD(P)-bd_dom_sf"/>
</dbReference>
<sequence length="255" mass="28019">MKKTVVVVGLGELGSVFARGFLRLGHPVQGVTRNQNIDEMANEIPDPEAVLIAVGEADIHQAIQNCPANWADKVILLQNELLPRDWAESALQNPTVISVWFEKKKGMDSKVVLPSPVFAPHSKLVFNALSQVDLPCVQLDNEDELLYELVRKNLYILTTNIAGLEVGGNVDQLKHQHADVMNAVAQDVLDIQDALTDSQQDREKLMAGLDEAIHGDLEHKCMGRSAPARLTRALTFADQFGLAVPTLRKIAADHL</sequence>
<reference evidence="1 2" key="1">
    <citation type="journal article" date="2018" name="Environ. Microbiol.">
        <title>Genomes of ubiquitous marine and hypersaline Hydrogenovibrio, Thiomicrorhabdus and Thiomicrospira spp. encode a diversity of mechanisms to sustain chemolithoautotrophy in heterogeneous environments.</title>
        <authorList>
            <person name="Scott K.M."/>
            <person name="Williams J."/>
            <person name="Porter C.M.B."/>
            <person name="Russel S."/>
            <person name="Harmer T.L."/>
            <person name="Paul J.H."/>
            <person name="Antonen K.M."/>
            <person name="Bridges M.K."/>
            <person name="Camper G.J."/>
            <person name="Campla C.K."/>
            <person name="Casella L.G."/>
            <person name="Chase E."/>
            <person name="Conrad J.W."/>
            <person name="Cruz M.C."/>
            <person name="Dunlap D.S."/>
            <person name="Duran L."/>
            <person name="Fahsbender E.M."/>
            <person name="Goldsmith D.B."/>
            <person name="Keeley R.F."/>
            <person name="Kondoff M.R."/>
            <person name="Kussy B.I."/>
            <person name="Lane M.K."/>
            <person name="Lawler S."/>
            <person name="Leigh B.A."/>
            <person name="Lewis C."/>
            <person name="Lostal L.M."/>
            <person name="Marking D."/>
            <person name="Mancera P.A."/>
            <person name="McClenthan E.C."/>
            <person name="McIntyre E.A."/>
            <person name="Mine J.A."/>
            <person name="Modi S."/>
            <person name="Moore B.D."/>
            <person name="Morgan W.A."/>
            <person name="Nelson K.M."/>
            <person name="Nguyen K.N."/>
            <person name="Ogburn N."/>
            <person name="Parrino D.G."/>
            <person name="Pedapudi A.D."/>
            <person name="Pelham R.P."/>
            <person name="Preece A.M."/>
            <person name="Rampersad E.A."/>
            <person name="Richardson J.C."/>
            <person name="Rodgers C.M."/>
            <person name="Schaffer B.L."/>
            <person name="Sheridan N.E."/>
            <person name="Solone M.R."/>
            <person name="Staley Z.R."/>
            <person name="Tabuchi M."/>
            <person name="Waide R.J."/>
            <person name="Wanjugi P.W."/>
            <person name="Young S."/>
            <person name="Clum A."/>
            <person name="Daum C."/>
            <person name="Huntemann M."/>
            <person name="Ivanova N."/>
            <person name="Kyrpides N."/>
            <person name="Mikhailova N."/>
            <person name="Palaniappan K."/>
            <person name="Pillay M."/>
            <person name="Reddy T.B.K."/>
            <person name="Shapiro N."/>
            <person name="Stamatis D."/>
            <person name="Varghese N."/>
            <person name="Woyke T."/>
            <person name="Boden R."/>
            <person name="Freyermuth S.K."/>
            <person name="Kerfeld C.A."/>
        </authorList>
    </citation>
    <scope>NUCLEOTIDE SEQUENCE [LARGE SCALE GENOMIC DNA]</scope>
    <source>
        <strain evidence="1 2">JR-2</strain>
    </source>
</reference>
<keyword evidence="2" id="KW-1185">Reference proteome</keyword>
<dbReference type="KEGG" id="htr:EPV75_05065"/>
<evidence type="ECO:0000313" key="2">
    <source>
        <dbReference type="Proteomes" id="UP000285478"/>
    </source>
</evidence>
<dbReference type="SUPFAM" id="SSF51735">
    <property type="entry name" value="NAD(P)-binding Rossmann-fold domains"/>
    <property type="match status" value="1"/>
</dbReference>
<dbReference type="AlphaFoldDB" id="A0A410H2E6"/>
<dbReference type="Gene3D" id="3.40.50.720">
    <property type="entry name" value="NAD(P)-binding Rossmann-like Domain"/>
    <property type="match status" value="1"/>
</dbReference>
<evidence type="ECO:0000313" key="1">
    <source>
        <dbReference type="EMBL" id="QAB15084.1"/>
    </source>
</evidence>
<protein>
    <submittedName>
        <fullName evidence="1">Uncharacterized protein</fullName>
    </submittedName>
</protein>